<comment type="caution">
    <text evidence="17">The sequence shown here is derived from an EMBL/GenBank/DDBJ whole genome shotgun (WGS) entry which is preliminary data.</text>
</comment>
<reference evidence="17" key="1">
    <citation type="submission" date="2022-11" db="EMBL/GenBank/DDBJ databases">
        <title>Robbsia betulipollinis sp. nov., isolated from pollen of birch (Betula pendula).</title>
        <authorList>
            <person name="Shi H."/>
            <person name="Ambika Manirajan B."/>
            <person name="Ratering S."/>
            <person name="Geissler-Plaum R."/>
            <person name="Schnell S."/>
        </authorList>
    </citation>
    <scope>NUCLEOTIDE SEQUENCE</scope>
    <source>
        <strain evidence="17">Bb-Pol-6</strain>
    </source>
</reference>
<evidence type="ECO:0000313" key="18">
    <source>
        <dbReference type="Proteomes" id="UP001082899"/>
    </source>
</evidence>
<keyword evidence="9" id="KW-0342">GTP-binding</keyword>
<keyword evidence="11" id="KW-1006">Bacterial flagellum protein export</keyword>
<dbReference type="Pfam" id="PF00448">
    <property type="entry name" value="SRP54"/>
    <property type="match status" value="1"/>
</dbReference>
<dbReference type="SUPFAM" id="SSF52540">
    <property type="entry name" value="P-loop containing nucleoside triphosphate hydrolases"/>
    <property type="match status" value="1"/>
</dbReference>
<keyword evidence="18" id="KW-1185">Reference proteome</keyword>
<evidence type="ECO:0000313" key="17">
    <source>
        <dbReference type="EMBL" id="MCY0386026.1"/>
    </source>
</evidence>
<evidence type="ECO:0000256" key="8">
    <source>
        <dbReference type="ARBA" id="ARBA00022927"/>
    </source>
</evidence>
<keyword evidence="4" id="KW-0813">Transport</keyword>
<dbReference type="RefSeq" id="WP_267845236.1">
    <property type="nucleotide sequence ID" value="NZ_JAPMXC010000001.1"/>
</dbReference>
<dbReference type="InterPro" id="IPR027417">
    <property type="entry name" value="P-loop_NTPase"/>
</dbReference>
<feature type="region of interest" description="Disordered" evidence="14">
    <location>
        <begin position="367"/>
        <end position="387"/>
    </location>
</feature>
<dbReference type="SMART" id="SM00962">
    <property type="entry name" value="SRP54"/>
    <property type="match status" value="1"/>
</dbReference>
<dbReference type="InterPro" id="IPR020006">
    <property type="entry name" value="FlhF"/>
</dbReference>
<keyword evidence="7" id="KW-1005">Bacterial flagellum biogenesis</keyword>
<dbReference type="PANTHER" id="PTHR43134:SF3">
    <property type="entry name" value="FLAGELLAR BIOSYNTHESIS PROTEIN FLHF"/>
    <property type="match status" value="1"/>
</dbReference>
<keyword evidence="17" id="KW-0969">Cilium</keyword>
<keyword evidence="10" id="KW-0472">Membrane</keyword>
<dbReference type="Proteomes" id="UP001082899">
    <property type="component" value="Unassembled WGS sequence"/>
</dbReference>
<evidence type="ECO:0000256" key="3">
    <source>
        <dbReference type="ARBA" id="ARBA00014919"/>
    </source>
</evidence>
<evidence type="ECO:0000256" key="7">
    <source>
        <dbReference type="ARBA" id="ARBA00022795"/>
    </source>
</evidence>
<dbReference type="InterPro" id="IPR047040">
    <property type="entry name" value="FlhF__GTPase_dom"/>
</dbReference>
<feature type="region of interest" description="Disordered" evidence="14">
    <location>
        <begin position="505"/>
        <end position="540"/>
    </location>
</feature>
<dbReference type="EMBL" id="JAPMXC010000001">
    <property type="protein sequence ID" value="MCY0386026.1"/>
    <property type="molecule type" value="Genomic_DNA"/>
</dbReference>
<dbReference type="NCBIfam" id="TIGR03499">
    <property type="entry name" value="FlhF"/>
    <property type="match status" value="1"/>
</dbReference>
<proteinExistence type="inferred from homology"/>
<name>A0ABT3ZHM4_9BURK</name>
<evidence type="ECO:0000256" key="5">
    <source>
        <dbReference type="ARBA" id="ARBA00022475"/>
    </source>
</evidence>
<keyword evidence="8" id="KW-0653">Protein transport</keyword>
<evidence type="ECO:0000256" key="14">
    <source>
        <dbReference type="SAM" id="MobiDB-lite"/>
    </source>
</evidence>
<dbReference type="InterPro" id="IPR000897">
    <property type="entry name" value="SRP54_GTPase_dom"/>
</dbReference>
<evidence type="ECO:0000256" key="10">
    <source>
        <dbReference type="ARBA" id="ARBA00023136"/>
    </source>
</evidence>
<dbReference type="SMART" id="SM00382">
    <property type="entry name" value="AAA"/>
    <property type="match status" value="1"/>
</dbReference>
<evidence type="ECO:0000256" key="1">
    <source>
        <dbReference type="ARBA" id="ARBA00004413"/>
    </source>
</evidence>
<feature type="domain" description="SRP54-type proteins GTP-binding" evidence="16">
    <location>
        <begin position="739"/>
        <end position="937"/>
    </location>
</feature>
<feature type="region of interest" description="Disordered" evidence="14">
    <location>
        <begin position="150"/>
        <end position="185"/>
    </location>
</feature>
<comment type="function">
    <text evidence="12">Necessary for flagellar biosynthesis. May be involved in translocation of the flagellum.</text>
</comment>
<feature type="compositionally biased region" description="Polar residues" evidence="14">
    <location>
        <begin position="527"/>
        <end position="540"/>
    </location>
</feature>
<keyword evidence="17" id="KW-0282">Flagellum</keyword>
<keyword evidence="17" id="KW-0966">Cell projection</keyword>
<keyword evidence="6" id="KW-0547">Nucleotide-binding</keyword>
<evidence type="ECO:0000256" key="2">
    <source>
        <dbReference type="ARBA" id="ARBA00008531"/>
    </source>
</evidence>
<dbReference type="CDD" id="cd17873">
    <property type="entry name" value="FlhF"/>
    <property type="match status" value="1"/>
</dbReference>
<sequence length="977" mass="100166">MKVRKFFAPSSREALRLVREALGADAVVLSNRVVDGGVELVALTEETLTDIVDERQAPAAMPAAHASAPAAEARVVPSWRDAVPARAARPAPSFPQTQPPAGRRDRTIAPPGVLAAANIGEDGASALAYVHRGNPAPQARANVAPAYRTAPAAPAPSPYDDVAAYDADDEGDDVYGNGAAHDRDDGHYRAHAGAAVNPRDVQEETGAVWTPSALAAPRQAPGAASLASAAAAPIAAPAAVPVTVPPAAGMRANGASASIAASRLAAANVPAAPAAPAPAAPPASARSIFARMFSRPSFRERVANADDQAAIPARREQATAPALSQADEASVLGLVRAERRESPQNAGVLGLGRAERTDDDAFVAAPREARRESGMTPSAAAARGLGSATGPIVTRPSVAQEEQMLARVAATAPVAPVVATPPAAPAPVIEPVIEHVVAPVAAPVVPVAAMAPEVAVPVAPIVPEVVAPIVPEALSAVQTAAPAVAPATIPAPQVVSPTAPLAVASPDSVDAQRSVESRTGAADVENTAPSFAPSSYGSQTRVRTNAGMTPMGLTLPFVGAASAPAPVVAAAPVEVVAPVAPVAAAAPVEVAAPVAVTAPVETVAPDAPAFTAAEVPALDLSSAPIPAEVEKAVTQPATPAPSSPRAVAGEVLSEMRTLCGTLGEQLAALGEVERERRDPTRIAMTRTLLACGFSAQLVRLLLAKMPSVDNAEQGMSWVKATFERNLPVLDNEDSLMEQGGVFALMGPTGVGKTTTTAKLAARAVMRHGADRVALLTTDSYRIGAHEQLRIYGRILGVAVHAVKDAADLSLVLSELRNKHMVLIDTIGMSQRDRAVSEQVSMLCRTHLPVKRLLLLNATSHGDTLNEVVRAYGAHGEANGESLSGCIITKVDESNGIGAALDTVMRHRLPVHYVSNGQKVPEDLRVARRGFLIENAFSERQQASPFQPDEDDIALMFGADAHIASSAMTAQSGGVHFG</sequence>
<evidence type="ECO:0000256" key="9">
    <source>
        <dbReference type="ARBA" id="ARBA00023134"/>
    </source>
</evidence>
<evidence type="ECO:0000256" key="11">
    <source>
        <dbReference type="ARBA" id="ARBA00023225"/>
    </source>
</evidence>
<feature type="compositionally biased region" description="Low complexity" evidence="14">
    <location>
        <begin position="150"/>
        <end position="165"/>
    </location>
</feature>
<feature type="domain" description="AAA+ ATPase" evidence="15">
    <location>
        <begin position="738"/>
        <end position="910"/>
    </location>
</feature>
<gene>
    <name evidence="17" type="primary">flhF</name>
    <name evidence="17" type="ORF">OVY01_01945</name>
</gene>
<evidence type="ECO:0000259" key="16">
    <source>
        <dbReference type="SMART" id="SM00962"/>
    </source>
</evidence>
<evidence type="ECO:0000256" key="4">
    <source>
        <dbReference type="ARBA" id="ARBA00022448"/>
    </source>
</evidence>
<dbReference type="InterPro" id="IPR003593">
    <property type="entry name" value="AAA+_ATPase"/>
</dbReference>
<evidence type="ECO:0000256" key="6">
    <source>
        <dbReference type="ARBA" id="ARBA00022741"/>
    </source>
</evidence>
<keyword evidence="5" id="KW-1003">Cell membrane</keyword>
<evidence type="ECO:0000256" key="13">
    <source>
        <dbReference type="NCBIfam" id="TIGR03499"/>
    </source>
</evidence>
<protein>
    <recommendedName>
        <fullName evidence="3 13">Flagellar biosynthesis protein FlhF</fullName>
    </recommendedName>
</protein>
<comment type="similarity">
    <text evidence="2">Belongs to the GTP-binding SRP family.</text>
</comment>
<evidence type="ECO:0000256" key="12">
    <source>
        <dbReference type="ARBA" id="ARBA00025337"/>
    </source>
</evidence>
<feature type="region of interest" description="Disordered" evidence="14">
    <location>
        <begin position="84"/>
        <end position="107"/>
    </location>
</feature>
<accession>A0ABT3ZHM4</accession>
<organism evidence="17 18">
    <name type="scientific">Robbsia betulipollinis</name>
    <dbReference type="NCBI Taxonomy" id="2981849"/>
    <lineage>
        <taxon>Bacteria</taxon>
        <taxon>Pseudomonadati</taxon>
        <taxon>Pseudomonadota</taxon>
        <taxon>Betaproteobacteria</taxon>
        <taxon>Burkholderiales</taxon>
        <taxon>Burkholderiaceae</taxon>
        <taxon>Robbsia</taxon>
    </lineage>
</organism>
<dbReference type="PANTHER" id="PTHR43134">
    <property type="entry name" value="SIGNAL RECOGNITION PARTICLE RECEPTOR SUBUNIT ALPHA"/>
    <property type="match status" value="1"/>
</dbReference>
<evidence type="ECO:0000259" key="15">
    <source>
        <dbReference type="SMART" id="SM00382"/>
    </source>
</evidence>
<comment type="subcellular location">
    <subcellularLocation>
        <location evidence="1">Cell membrane</location>
        <topology evidence="1">Peripheral membrane protein</topology>
        <orientation evidence="1">Cytoplasmic side</orientation>
    </subcellularLocation>
</comment>
<dbReference type="Gene3D" id="3.40.50.300">
    <property type="entry name" value="P-loop containing nucleotide triphosphate hydrolases"/>
    <property type="match status" value="1"/>
</dbReference>